<gene>
    <name evidence="1" type="ORF">BXZ70DRAFT_1009017</name>
</gene>
<comment type="caution">
    <text evidence="1">The sequence shown here is derived from an EMBL/GenBank/DDBJ whole genome shotgun (WGS) entry which is preliminary data.</text>
</comment>
<dbReference type="EMBL" id="JAEVFJ010000019">
    <property type="protein sequence ID" value="KAH8099616.1"/>
    <property type="molecule type" value="Genomic_DNA"/>
</dbReference>
<dbReference type="AlphaFoldDB" id="A0A8K0XP25"/>
<organism evidence="1 2">
    <name type="scientific">Cristinia sonorae</name>
    <dbReference type="NCBI Taxonomy" id="1940300"/>
    <lineage>
        <taxon>Eukaryota</taxon>
        <taxon>Fungi</taxon>
        <taxon>Dikarya</taxon>
        <taxon>Basidiomycota</taxon>
        <taxon>Agaricomycotina</taxon>
        <taxon>Agaricomycetes</taxon>
        <taxon>Agaricomycetidae</taxon>
        <taxon>Agaricales</taxon>
        <taxon>Pleurotineae</taxon>
        <taxon>Stephanosporaceae</taxon>
        <taxon>Cristinia</taxon>
    </lineage>
</organism>
<evidence type="ECO:0000313" key="2">
    <source>
        <dbReference type="Proteomes" id="UP000813824"/>
    </source>
</evidence>
<name>A0A8K0XP25_9AGAR</name>
<reference evidence="1" key="1">
    <citation type="journal article" date="2021" name="New Phytol.">
        <title>Evolutionary innovations through gain and loss of genes in the ectomycorrhizal Boletales.</title>
        <authorList>
            <person name="Wu G."/>
            <person name="Miyauchi S."/>
            <person name="Morin E."/>
            <person name="Kuo A."/>
            <person name="Drula E."/>
            <person name="Varga T."/>
            <person name="Kohler A."/>
            <person name="Feng B."/>
            <person name="Cao Y."/>
            <person name="Lipzen A."/>
            <person name="Daum C."/>
            <person name="Hundley H."/>
            <person name="Pangilinan J."/>
            <person name="Johnson J."/>
            <person name="Barry K."/>
            <person name="LaButti K."/>
            <person name="Ng V."/>
            <person name="Ahrendt S."/>
            <person name="Min B."/>
            <person name="Choi I.G."/>
            <person name="Park H."/>
            <person name="Plett J.M."/>
            <person name="Magnuson J."/>
            <person name="Spatafora J.W."/>
            <person name="Nagy L.G."/>
            <person name="Henrissat B."/>
            <person name="Grigoriev I.V."/>
            <person name="Yang Z.L."/>
            <person name="Xu J."/>
            <person name="Martin F.M."/>
        </authorList>
    </citation>
    <scope>NUCLEOTIDE SEQUENCE</scope>
    <source>
        <strain evidence="1">KKN 215</strain>
    </source>
</reference>
<accession>A0A8K0XP25</accession>
<keyword evidence="2" id="KW-1185">Reference proteome</keyword>
<protein>
    <submittedName>
        <fullName evidence="1">Uncharacterized protein</fullName>
    </submittedName>
</protein>
<proteinExistence type="predicted"/>
<sequence>MSSLLPTELKIAILDRLQGDARTLSAVSLTAHHWLLPAQSALFSHLTLQQSQVHGFAEFIRLEEHRHLAEEVVRLQLKADKAAGWDGAPLSDLIDLRVLLPNLQSLILDGVILNDENLVPGSAHPCDTVEVDNTSFLGTTFPVFVNTFAGRVLSVNHLLCPMLQSIYGYSDSGQVNEASWIRASSLASLRSLNIGVVHLTALKFGQEGSETWPHYLLRMCEGGELRSLGVKCDMNDRHDREKLHEFLTTKARNLEHLRIDYAGGVVHFSGPHAALVRDETGQDGFGGIPAIWPSIDLSKTCPSLLTLTLILTLDYTSPHHPTDSVLIWRHALRLIATAPRASLRLLTIGVPENPFENVQYQVAAARGTPMVTTLQRVDWGKWEEVLMGVLDFGEGEGDGDGVVGVEIGELRSFDERKVYGPGQRTIWSGELETFVREKLSGLDKRGLVRVFHVDRPGSGL</sequence>
<dbReference type="OrthoDB" id="2729743at2759"/>
<dbReference type="Proteomes" id="UP000813824">
    <property type="component" value="Unassembled WGS sequence"/>
</dbReference>
<evidence type="ECO:0000313" key="1">
    <source>
        <dbReference type="EMBL" id="KAH8099616.1"/>
    </source>
</evidence>